<dbReference type="SUPFAM" id="SSF56235">
    <property type="entry name" value="N-terminal nucleophile aminohydrolases (Ntn hydrolases)"/>
    <property type="match status" value="1"/>
</dbReference>
<keyword evidence="2" id="KW-0378">Hydrolase</keyword>
<dbReference type="PIRSF" id="PIRSF001227">
    <property type="entry name" value="Pen_acylase"/>
    <property type="match status" value="1"/>
</dbReference>
<protein>
    <submittedName>
        <fullName evidence="5">Penicillin acylase family protein</fullName>
    </submittedName>
</protein>
<dbReference type="Gene3D" id="1.10.1400.10">
    <property type="match status" value="1"/>
</dbReference>
<dbReference type="Gene3D" id="3.60.20.10">
    <property type="entry name" value="Glutamine Phosphoribosylpyrophosphate, subunit 1, domain 1"/>
    <property type="match status" value="1"/>
</dbReference>
<dbReference type="Gene3D" id="2.30.120.10">
    <property type="match status" value="1"/>
</dbReference>
<dbReference type="Gene3D" id="1.10.439.10">
    <property type="entry name" value="Penicillin Amidohydrolase, domain 1"/>
    <property type="match status" value="1"/>
</dbReference>
<dbReference type="InterPro" id="IPR014395">
    <property type="entry name" value="Pen/GL7ACA/AHL_acylase"/>
</dbReference>
<dbReference type="RefSeq" id="WP_273596995.1">
    <property type="nucleotide sequence ID" value="NZ_JAQQXS010000009.1"/>
</dbReference>
<dbReference type="InterPro" id="IPR029055">
    <property type="entry name" value="Ntn_hydrolases_N"/>
</dbReference>
<gene>
    <name evidence="5" type="ORF">PRZ01_11860</name>
</gene>
<feature type="region of interest" description="Disordered" evidence="4">
    <location>
        <begin position="240"/>
        <end position="268"/>
    </location>
</feature>
<evidence type="ECO:0000256" key="4">
    <source>
        <dbReference type="SAM" id="MobiDB-lite"/>
    </source>
</evidence>
<dbReference type="PANTHER" id="PTHR34218:SF4">
    <property type="entry name" value="ACYL-HOMOSERINE LACTONE ACYLASE QUIP"/>
    <property type="match status" value="1"/>
</dbReference>
<evidence type="ECO:0000256" key="1">
    <source>
        <dbReference type="ARBA" id="ARBA00006586"/>
    </source>
</evidence>
<proteinExistence type="inferred from homology"/>
<dbReference type="InterPro" id="IPR043146">
    <property type="entry name" value="Penicillin_amidase_N_B-knob"/>
</dbReference>
<evidence type="ECO:0000313" key="5">
    <source>
        <dbReference type="EMBL" id="MDC8785886.1"/>
    </source>
</evidence>
<comment type="caution">
    <text evidence="5">The sequence shown here is derived from an EMBL/GenBank/DDBJ whole genome shotgun (WGS) entry which is preliminary data.</text>
</comment>
<dbReference type="Proteomes" id="UP001219862">
    <property type="component" value="Unassembled WGS sequence"/>
</dbReference>
<evidence type="ECO:0000256" key="2">
    <source>
        <dbReference type="ARBA" id="ARBA00022801"/>
    </source>
</evidence>
<dbReference type="InterPro" id="IPR043147">
    <property type="entry name" value="Penicillin_amidase_A-knob"/>
</dbReference>
<evidence type="ECO:0000313" key="6">
    <source>
        <dbReference type="Proteomes" id="UP001219862"/>
    </source>
</evidence>
<dbReference type="PANTHER" id="PTHR34218">
    <property type="entry name" value="PEPTIDASE S45 PENICILLIN AMIDASE"/>
    <property type="match status" value="1"/>
</dbReference>
<comment type="similarity">
    <text evidence="1">Belongs to the peptidase S45 family.</text>
</comment>
<evidence type="ECO:0000256" key="3">
    <source>
        <dbReference type="ARBA" id="ARBA00023145"/>
    </source>
</evidence>
<sequence>MPVRANSRSVPQLLGRALIGLALLLILLLAVAWALLRASVPQLNGRIALPGLQAPLSIGRDALGTAVLQGSQRLDLARGLGFVHAQERFFEMDLTRRSAAGELSALFGAKALERDKQRRLHRMRARLSERFAELPAADRALLEAYANGVNAGLAAQTVRPWQYLLLRGQPEAWTPVDSLLVVSEMFWMLQGTGLDAGFERAQLREQAGDALFDWLNPRGGSWDAALDGSAVTHAMSLPTPEQFDLRGPAGTAAPRATSPSTPPSLSALNSTAEAPVIGSNNWAIAGSRNAHGDGAALLADDMHLGLGVPSIWYRAQLQLGTARAVGLTLPGMPSLVVGSNGAVAWGFTNAYGQWFDWIKLPTDLPDSAVQQFTETIAVKGEAPQTLQVREFKGAPIVRTLGKQNYALRWIAHQGQAFNLDLDHLLQARNVDEAISIAQGAGIPHQNILLADAQGHIAWTIAGRLWTQAGVAQSYARFQVPDVPQHTWTPSALYPLVKDPKGGQLWTANNRQIDGESLGDGGFDLGARAQQIRDRLRERATHDEQSLAAVHLDNEARFLKTWGQRLNQVLTRDAKYAATAAQLQAWNGRADADQVGYRLIRAVRLKTLDTLWTAWTLPLLGEQQLDEKRRLPWRAQFEYSATAALDQQPAHLLPKGFADWNALLLAQVDAAVQELTHSGQQALSQATWGQHNTSHIQHVLSKAIPALGPLLDMPARPQGGDSNLPHVAAAAFGQSERLVVSPGHEERAMLSMPGGQSGHPLSPFYGAGHQDWVEAKPTPLLAGTALHHLEAVPAQ</sequence>
<dbReference type="InterPro" id="IPR002692">
    <property type="entry name" value="S45"/>
</dbReference>
<name>A0ABT5KVN0_9BURK</name>
<dbReference type="CDD" id="cd03747">
    <property type="entry name" value="Ntn_PGA_like"/>
    <property type="match status" value="1"/>
</dbReference>
<accession>A0ABT5KVN0</accession>
<dbReference type="InterPro" id="IPR023343">
    <property type="entry name" value="Penicillin_amidase_dom1"/>
</dbReference>
<organism evidence="5 6">
    <name type="scientific">Roseateles koreensis</name>
    <dbReference type="NCBI Taxonomy" id="2987526"/>
    <lineage>
        <taxon>Bacteria</taxon>
        <taxon>Pseudomonadati</taxon>
        <taxon>Pseudomonadota</taxon>
        <taxon>Betaproteobacteria</taxon>
        <taxon>Burkholderiales</taxon>
        <taxon>Sphaerotilaceae</taxon>
        <taxon>Roseateles</taxon>
    </lineage>
</organism>
<dbReference type="EMBL" id="JAQQXS010000009">
    <property type="protein sequence ID" value="MDC8785886.1"/>
    <property type="molecule type" value="Genomic_DNA"/>
</dbReference>
<reference evidence="5 6" key="1">
    <citation type="submission" date="2022-10" db="EMBL/GenBank/DDBJ databases">
        <title>paucibacter sp. hw8 Genome sequencing.</title>
        <authorList>
            <person name="Park S."/>
        </authorList>
    </citation>
    <scope>NUCLEOTIDE SEQUENCE [LARGE SCALE GENOMIC DNA]</scope>
    <source>
        <strain evidence="6">hw8</strain>
    </source>
</reference>
<keyword evidence="3" id="KW-0865">Zymogen</keyword>
<keyword evidence="6" id="KW-1185">Reference proteome</keyword>
<feature type="compositionally biased region" description="Low complexity" evidence="4">
    <location>
        <begin position="246"/>
        <end position="268"/>
    </location>
</feature>
<dbReference type="Pfam" id="PF01804">
    <property type="entry name" value="Penicil_amidase"/>
    <property type="match status" value="1"/>
</dbReference>